<sequence length="138" mass="14762">MDLQIVAVAGTAGTAIVSAMATDDWQRARDGVVALWQCFRPESAGAVHADFQGSRRVLVDSLQAGDEHTRAALIAAWNGYFLGLLVAQPHALDALRQLNAALTQENIRGPRPSLKMTAHASGKAQVFQAGRDQKITQS</sequence>
<comment type="caution">
    <text evidence="1">The sequence shown here is derived from an EMBL/GenBank/DDBJ whole genome shotgun (WGS) entry which is preliminary data.</text>
</comment>
<keyword evidence="2" id="KW-1185">Reference proteome</keyword>
<accession>A0ABW6IX90</accession>
<dbReference type="Proteomes" id="UP001600424">
    <property type="component" value="Unassembled WGS sequence"/>
</dbReference>
<dbReference type="EMBL" id="JBHTRV010000015">
    <property type="protein sequence ID" value="MFE5982265.1"/>
    <property type="molecule type" value="Genomic_DNA"/>
</dbReference>
<reference evidence="1 2" key="1">
    <citation type="submission" date="2024-09" db="EMBL/GenBank/DDBJ databases">
        <title>The Natural Products Discovery Center: Release of the First 8490 Sequenced Strains for Exploring Actinobacteria Biosynthetic Diversity.</title>
        <authorList>
            <person name="Kalkreuter E."/>
            <person name="Kautsar S.A."/>
            <person name="Yang D."/>
            <person name="Bader C.D."/>
            <person name="Teijaro C.N."/>
            <person name="Fluegel L."/>
            <person name="Davis C.M."/>
            <person name="Simpson J.R."/>
            <person name="Lauterbach L."/>
            <person name="Steele A.D."/>
            <person name="Gui C."/>
            <person name="Meng S."/>
            <person name="Li G."/>
            <person name="Viehrig K."/>
            <person name="Ye F."/>
            <person name="Su P."/>
            <person name="Kiefer A.F."/>
            <person name="Nichols A."/>
            <person name="Cepeda A.J."/>
            <person name="Yan W."/>
            <person name="Fan B."/>
            <person name="Jiang Y."/>
            <person name="Adhikari A."/>
            <person name="Zheng C.-J."/>
            <person name="Schuster L."/>
            <person name="Cowan T.M."/>
            <person name="Smanski M.J."/>
            <person name="Chevrette M.G."/>
            <person name="De Carvalho L.P.S."/>
            <person name="Shen B."/>
        </authorList>
    </citation>
    <scope>NUCLEOTIDE SEQUENCE [LARGE SCALE GENOMIC DNA]</scope>
    <source>
        <strain evidence="1 2">NPDC056472</strain>
    </source>
</reference>
<evidence type="ECO:0000313" key="1">
    <source>
        <dbReference type="EMBL" id="MFE5982265.1"/>
    </source>
</evidence>
<gene>
    <name evidence="1" type="ORF">ACFQ63_21445</name>
</gene>
<dbReference type="RefSeq" id="WP_386252276.1">
    <property type="nucleotide sequence ID" value="NZ_JBHTRV010000015.1"/>
</dbReference>
<organism evidence="1 2">
    <name type="scientific">Streptomyces wedmorensis</name>
    <dbReference type="NCBI Taxonomy" id="43759"/>
    <lineage>
        <taxon>Bacteria</taxon>
        <taxon>Bacillati</taxon>
        <taxon>Actinomycetota</taxon>
        <taxon>Actinomycetes</taxon>
        <taxon>Kitasatosporales</taxon>
        <taxon>Streptomycetaceae</taxon>
        <taxon>Streptomyces</taxon>
    </lineage>
</organism>
<proteinExistence type="predicted"/>
<evidence type="ECO:0000313" key="2">
    <source>
        <dbReference type="Proteomes" id="UP001600424"/>
    </source>
</evidence>
<protein>
    <submittedName>
        <fullName evidence="1">Uncharacterized protein</fullName>
    </submittedName>
</protein>
<name>A0ABW6IX90_STRWE</name>